<evidence type="ECO:0000259" key="1">
    <source>
        <dbReference type="Pfam" id="PF07727"/>
    </source>
</evidence>
<name>A0ABQ5INE4_9ASTR</name>
<accession>A0ABQ5INE4</accession>
<feature type="domain" description="Reverse transcriptase Ty1/copia-type" evidence="1">
    <location>
        <begin position="2"/>
        <end position="57"/>
    </location>
</feature>
<feature type="non-terminal residue" evidence="2">
    <location>
        <position position="1"/>
    </location>
</feature>
<dbReference type="CDD" id="cd09272">
    <property type="entry name" value="RNase_HI_RT_Ty1"/>
    <property type="match status" value="1"/>
</dbReference>
<dbReference type="PANTHER" id="PTHR11439">
    <property type="entry name" value="GAG-POL-RELATED RETROTRANSPOSON"/>
    <property type="match status" value="1"/>
</dbReference>
<organism evidence="2 3">
    <name type="scientific">Tanacetum coccineum</name>
    <dbReference type="NCBI Taxonomy" id="301880"/>
    <lineage>
        <taxon>Eukaryota</taxon>
        <taxon>Viridiplantae</taxon>
        <taxon>Streptophyta</taxon>
        <taxon>Embryophyta</taxon>
        <taxon>Tracheophyta</taxon>
        <taxon>Spermatophyta</taxon>
        <taxon>Magnoliopsida</taxon>
        <taxon>eudicotyledons</taxon>
        <taxon>Gunneridae</taxon>
        <taxon>Pentapetalae</taxon>
        <taxon>asterids</taxon>
        <taxon>campanulids</taxon>
        <taxon>Asterales</taxon>
        <taxon>Asteraceae</taxon>
        <taxon>Asteroideae</taxon>
        <taxon>Anthemideae</taxon>
        <taxon>Anthemidinae</taxon>
        <taxon>Tanacetum</taxon>
    </lineage>
</organism>
<reference evidence="2" key="2">
    <citation type="submission" date="2022-01" db="EMBL/GenBank/DDBJ databases">
        <authorList>
            <person name="Yamashiro T."/>
            <person name="Shiraishi A."/>
            <person name="Satake H."/>
            <person name="Nakayama K."/>
        </authorList>
    </citation>
    <scope>NUCLEOTIDE SEQUENCE</scope>
</reference>
<dbReference type="Proteomes" id="UP001151760">
    <property type="component" value="Unassembled WGS sequence"/>
</dbReference>
<gene>
    <name evidence="2" type="ORF">Tco_1111240</name>
</gene>
<dbReference type="EMBL" id="BQNB010020910">
    <property type="protein sequence ID" value="GJU00902.1"/>
    <property type="molecule type" value="Genomic_DNA"/>
</dbReference>
<dbReference type="SUPFAM" id="SSF56672">
    <property type="entry name" value="DNA/RNA polymerases"/>
    <property type="match status" value="1"/>
</dbReference>
<proteinExistence type="predicted"/>
<reference evidence="2" key="1">
    <citation type="journal article" date="2022" name="Int. J. Mol. Sci.">
        <title>Draft Genome of Tanacetum Coccineum: Genomic Comparison of Closely Related Tanacetum-Family Plants.</title>
        <authorList>
            <person name="Yamashiro T."/>
            <person name="Shiraishi A."/>
            <person name="Nakayama K."/>
            <person name="Satake H."/>
        </authorList>
    </citation>
    <scope>NUCLEOTIDE SEQUENCE</scope>
</reference>
<dbReference type="InterPro" id="IPR043502">
    <property type="entry name" value="DNA/RNA_pol_sf"/>
</dbReference>
<keyword evidence="3" id="KW-1185">Reference proteome</keyword>
<dbReference type="InterPro" id="IPR013103">
    <property type="entry name" value="RVT_2"/>
</dbReference>
<evidence type="ECO:0000313" key="2">
    <source>
        <dbReference type="EMBL" id="GJU00902.1"/>
    </source>
</evidence>
<dbReference type="PANTHER" id="PTHR11439:SF470">
    <property type="entry name" value="CYSTEINE-RICH RLK (RECEPTOR-LIKE PROTEIN KINASE) 8"/>
    <property type="match status" value="1"/>
</dbReference>
<dbReference type="Pfam" id="PF07727">
    <property type="entry name" value="RVT_2"/>
    <property type="match status" value="1"/>
</dbReference>
<evidence type="ECO:0000313" key="3">
    <source>
        <dbReference type="Proteomes" id="UP001151760"/>
    </source>
</evidence>
<sequence length="248" mass="28481">AKKWELHQMDVHNTFLHGDLNKEVFLKLSPGLSVNHLGQACRLKKSLYGIRQAPRWNPGQGILLKSMCDLKLHAWCDADWAGCSSTRRSLTGWVVYLGDSLISWKTKKQHIVSRSSAEAEYCSMAFTTCELKWLKSVMLSIGIHQVKPMSLYCDSQVALHISQNLVFHERTKHIEVDCHYIRDKLVSGNITAQYVSTMEQIADYFTKALRKAQFDYLLYKLVFIIFTYPLERGEGVLEARYIISCCLI</sequence>
<comment type="caution">
    <text evidence="2">The sequence shown here is derived from an EMBL/GenBank/DDBJ whole genome shotgun (WGS) entry which is preliminary data.</text>
</comment>
<protein>
    <submittedName>
        <fullName evidence="2">Retrovirus-related pol polyprotein from transposon TNT 1-94</fullName>
    </submittedName>
</protein>